<evidence type="ECO:0000256" key="14">
    <source>
        <dbReference type="SAM" id="Phobius"/>
    </source>
</evidence>
<feature type="repeat" description="ANK" evidence="12">
    <location>
        <begin position="188"/>
        <end position="220"/>
    </location>
</feature>
<dbReference type="Pfam" id="PF00520">
    <property type="entry name" value="Ion_trans"/>
    <property type="match status" value="1"/>
</dbReference>
<evidence type="ECO:0000256" key="13">
    <source>
        <dbReference type="SAM" id="Coils"/>
    </source>
</evidence>
<dbReference type="GO" id="GO:0034220">
    <property type="term" value="P:monoatomic ion transmembrane transport"/>
    <property type="evidence" value="ECO:0007669"/>
    <property type="project" value="UniProtKB-KW"/>
</dbReference>
<feature type="transmembrane region" description="Helical" evidence="14">
    <location>
        <begin position="753"/>
        <end position="774"/>
    </location>
</feature>
<evidence type="ECO:0000313" key="17">
    <source>
        <dbReference type="Proteomes" id="UP001209878"/>
    </source>
</evidence>
<protein>
    <recommendedName>
        <fullName evidence="15">Ion transport domain-containing protein</fullName>
    </recommendedName>
</protein>
<evidence type="ECO:0000313" key="16">
    <source>
        <dbReference type="EMBL" id="KAK2173436.1"/>
    </source>
</evidence>
<proteinExistence type="predicted"/>
<evidence type="ECO:0000256" key="1">
    <source>
        <dbReference type="ARBA" id="ARBA00004141"/>
    </source>
</evidence>
<keyword evidence="13" id="KW-0175">Coiled coil</keyword>
<dbReference type="Pfam" id="PF12796">
    <property type="entry name" value="Ank_2"/>
    <property type="match status" value="6"/>
</dbReference>
<feature type="coiled-coil region" evidence="13">
    <location>
        <begin position="988"/>
        <end position="1015"/>
    </location>
</feature>
<dbReference type="Proteomes" id="UP001209878">
    <property type="component" value="Unassembled WGS sequence"/>
</dbReference>
<dbReference type="SUPFAM" id="SSF48403">
    <property type="entry name" value="Ankyrin repeat"/>
    <property type="match status" value="2"/>
</dbReference>
<evidence type="ECO:0000256" key="5">
    <source>
        <dbReference type="ARBA" id="ARBA00022737"/>
    </source>
</evidence>
<evidence type="ECO:0000256" key="10">
    <source>
        <dbReference type="ARBA" id="ARBA00023180"/>
    </source>
</evidence>
<feature type="repeat" description="ANK" evidence="12">
    <location>
        <begin position="254"/>
        <end position="286"/>
    </location>
</feature>
<dbReference type="PRINTS" id="PR01415">
    <property type="entry name" value="ANKYRIN"/>
</dbReference>
<evidence type="ECO:0000256" key="7">
    <source>
        <dbReference type="ARBA" id="ARBA00023043"/>
    </source>
</evidence>
<dbReference type="PANTHER" id="PTHR47143:SF1">
    <property type="entry name" value="ION_TRANS DOMAIN-CONTAINING PROTEIN"/>
    <property type="match status" value="1"/>
</dbReference>
<evidence type="ECO:0000256" key="9">
    <source>
        <dbReference type="ARBA" id="ARBA00023136"/>
    </source>
</evidence>
<keyword evidence="2" id="KW-0813">Transport</keyword>
<evidence type="ECO:0000256" key="11">
    <source>
        <dbReference type="ARBA" id="ARBA00023303"/>
    </source>
</evidence>
<keyword evidence="11" id="KW-0407">Ion channel</keyword>
<feature type="repeat" description="ANK" evidence="12">
    <location>
        <begin position="422"/>
        <end position="454"/>
    </location>
</feature>
<keyword evidence="9 14" id="KW-0472">Membrane</keyword>
<keyword evidence="10" id="KW-0325">Glycoprotein</keyword>
<feature type="repeat" description="ANK" evidence="12">
    <location>
        <begin position="12"/>
        <end position="44"/>
    </location>
</feature>
<dbReference type="PANTHER" id="PTHR47143">
    <property type="entry name" value="TRANSIENT RECEPTOR POTENTIAL CATION CHANNEL PROTEIN PAINLESS"/>
    <property type="match status" value="1"/>
</dbReference>
<evidence type="ECO:0000256" key="6">
    <source>
        <dbReference type="ARBA" id="ARBA00022989"/>
    </source>
</evidence>
<keyword evidence="17" id="KW-1185">Reference proteome</keyword>
<keyword evidence="3" id="KW-0716">Sensory transduction</keyword>
<organism evidence="16 17">
    <name type="scientific">Ridgeia piscesae</name>
    <name type="common">Tubeworm</name>
    <dbReference type="NCBI Taxonomy" id="27915"/>
    <lineage>
        <taxon>Eukaryota</taxon>
        <taxon>Metazoa</taxon>
        <taxon>Spiralia</taxon>
        <taxon>Lophotrochozoa</taxon>
        <taxon>Annelida</taxon>
        <taxon>Polychaeta</taxon>
        <taxon>Sedentaria</taxon>
        <taxon>Canalipalpata</taxon>
        <taxon>Sabellida</taxon>
        <taxon>Siboglinidae</taxon>
        <taxon>Ridgeia</taxon>
    </lineage>
</organism>
<feature type="transmembrane region" description="Helical" evidence="14">
    <location>
        <begin position="889"/>
        <end position="911"/>
    </location>
</feature>
<evidence type="ECO:0000256" key="2">
    <source>
        <dbReference type="ARBA" id="ARBA00022448"/>
    </source>
</evidence>
<dbReference type="PROSITE" id="PS50088">
    <property type="entry name" value="ANK_REPEAT"/>
    <property type="match status" value="12"/>
</dbReference>
<feature type="repeat" description="ANK" evidence="12">
    <location>
        <begin position="79"/>
        <end position="112"/>
    </location>
</feature>
<evidence type="ECO:0000256" key="8">
    <source>
        <dbReference type="ARBA" id="ARBA00023065"/>
    </source>
</evidence>
<reference evidence="16" key="1">
    <citation type="journal article" date="2023" name="Mol. Biol. Evol.">
        <title>Third-Generation Sequencing Reveals the Adaptive Role of the Epigenome in Three Deep-Sea Polychaetes.</title>
        <authorList>
            <person name="Perez M."/>
            <person name="Aroh O."/>
            <person name="Sun Y."/>
            <person name="Lan Y."/>
            <person name="Juniper S.K."/>
            <person name="Young C.R."/>
            <person name="Angers B."/>
            <person name="Qian P.Y."/>
        </authorList>
    </citation>
    <scope>NUCLEOTIDE SEQUENCE</scope>
    <source>
        <strain evidence="16">R07B-5</strain>
    </source>
</reference>
<feature type="repeat" description="ANK" evidence="12">
    <location>
        <begin position="488"/>
        <end position="520"/>
    </location>
</feature>
<sequence length="1096" mass="123920">MGLSHIYDVDEDGYTALHHATRYNRVNVLEALLDAGADVNARGAQDEMTPLHMACRYNSGSVTQLLLTQGAEVNVRDIKGKTPLHYATRRGNDVPTKMLLSVSSCDVNVSDNDHTTPLIMAAMQGNPDMCEILLSRGAKLAQADINNMTPLMWTAAEGHVAVAELLLRAALRHSESYQRQYIEARDNEGSTALLLAVQNGSLEVCKLLLNHFADVNCYKNNLTTPLHMAASNGYLDTAKLLIFRGANVNRKDMEQMTPIHKAALYNKVDVIKLLVEYGADLNAKDKKNMSPLHCASWKGQKDAVQYLLENGAQVAEADSSLKTALHWTVQFGHYDTLSVLLAHGGTNLLEATDKNDQTVLHYAAYIGNIAVLRMLLECGARPDAKDQEERTSLHISAEYNNVSCVETLVDFSSRETNDDDVDGNTPLLTACLHGHNQVVQVLLSLSADVSKTDDEHRTALMLAATRGHTSVMKILLDNQASLNDVDKMKNTALHYACTGGHIEAVQLLLDRRADVTVKNTRDQTPLDLAIDNLHSEVTMTMLLHKSWRDMLNVRDKTGLTALDRLIEKLPESAMVVLDHCVERSSRDEDDPTLTLVFDYQYIDPGPEDPACEKKRYYALNTMVEHHRDTLLSHPLCQSMLSQKWVRFGRTTFGCNLLIYLGYLLSLTFYVLNVGPTITTTILDDRYHCPIFINESNENNTTLIERWKREGQITKEDRMIKDPSVWIVSYILVIFVVIFLVREVTKLIHQRLRYLFNFFNLIPWVMMIATFIFIYPFQKPCLLQWRGAWIALFLAWINFIMYLRRIDFVGIYVIMFVAVLTSLLKAVFMFLLFICAFTGSFYIVLSTKPIFNDLWSAMLNIFVMTLGEIQYSDEYGEKVVNEPFATDINFLLLVFLFLMPIVLMNLMIGIAVGDIEKIQHNAYLKRIALQVELLYMLESSMPKFLQKKAYIRRVTIKPNDGGQNDCFQQLWRKLLGSSRNVQFIEAERKDHVTGTLDKLREQMSQQQQRIRSMQVCIQQQASLLQKIATKLDVNSTEEPMVEPPGIVYPHSDAGSVYDGLDGGSQVGVVTSPAPIRIEQMRQKSIRISAERPRSIII</sequence>
<dbReference type="InterPro" id="IPR036770">
    <property type="entry name" value="Ankyrin_rpt-contain_sf"/>
</dbReference>
<feature type="repeat" description="ANK" evidence="12">
    <location>
        <begin position="221"/>
        <end position="253"/>
    </location>
</feature>
<dbReference type="Gene3D" id="1.25.40.20">
    <property type="entry name" value="Ankyrin repeat-containing domain"/>
    <property type="match status" value="6"/>
</dbReference>
<name>A0AAD9KLE8_RIDPI</name>
<evidence type="ECO:0000256" key="4">
    <source>
        <dbReference type="ARBA" id="ARBA00022692"/>
    </source>
</evidence>
<feature type="transmembrane region" description="Helical" evidence="14">
    <location>
        <begin position="810"/>
        <end position="843"/>
    </location>
</feature>
<keyword evidence="6 14" id="KW-1133">Transmembrane helix</keyword>
<evidence type="ECO:0000259" key="15">
    <source>
        <dbReference type="Pfam" id="PF00520"/>
    </source>
</evidence>
<feature type="repeat" description="ANK" evidence="12">
    <location>
        <begin position="355"/>
        <end position="387"/>
    </location>
</feature>
<dbReference type="InterPro" id="IPR005821">
    <property type="entry name" value="Ion_trans_dom"/>
</dbReference>
<dbReference type="InterPro" id="IPR052076">
    <property type="entry name" value="TRP_cation_channel"/>
</dbReference>
<accession>A0AAD9KLE8</accession>
<dbReference type="Pfam" id="PF00023">
    <property type="entry name" value="Ank"/>
    <property type="match status" value="1"/>
</dbReference>
<feature type="repeat" description="ANK" evidence="12">
    <location>
        <begin position="113"/>
        <end position="145"/>
    </location>
</feature>
<dbReference type="SMART" id="SM00248">
    <property type="entry name" value="ANK"/>
    <property type="match status" value="16"/>
</dbReference>
<keyword evidence="5" id="KW-0677">Repeat</keyword>
<dbReference type="EMBL" id="JAODUO010000875">
    <property type="protein sequence ID" value="KAK2173436.1"/>
    <property type="molecule type" value="Genomic_DNA"/>
</dbReference>
<feature type="transmembrane region" description="Helical" evidence="14">
    <location>
        <begin position="786"/>
        <end position="803"/>
    </location>
</feature>
<dbReference type="GO" id="GO:1902495">
    <property type="term" value="C:transmembrane transporter complex"/>
    <property type="evidence" value="ECO:0007669"/>
    <property type="project" value="TreeGrafter"/>
</dbReference>
<feature type="domain" description="Ion transport" evidence="15">
    <location>
        <begin position="725"/>
        <end position="920"/>
    </location>
</feature>
<keyword evidence="8" id="KW-0406">Ion transport</keyword>
<feature type="repeat" description="ANK" evidence="12">
    <location>
        <begin position="287"/>
        <end position="319"/>
    </location>
</feature>
<gene>
    <name evidence="16" type="ORF">NP493_875g00020</name>
</gene>
<dbReference type="GO" id="GO:0022857">
    <property type="term" value="F:transmembrane transporter activity"/>
    <property type="evidence" value="ECO:0007669"/>
    <property type="project" value="TreeGrafter"/>
</dbReference>
<evidence type="ECO:0000256" key="12">
    <source>
        <dbReference type="PROSITE-ProRule" id="PRU00023"/>
    </source>
</evidence>
<evidence type="ECO:0000256" key="3">
    <source>
        <dbReference type="ARBA" id="ARBA00022606"/>
    </source>
</evidence>
<feature type="repeat" description="ANK" evidence="12">
    <location>
        <begin position="46"/>
        <end position="78"/>
    </location>
</feature>
<keyword evidence="7 12" id="KW-0040">ANK repeat</keyword>
<feature type="repeat" description="ANK" evidence="12">
    <location>
        <begin position="455"/>
        <end position="487"/>
    </location>
</feature>
<comment type="subcellular location">
    <subcellularLocation>
        <location evidence="1">Membrane</location>
        <topology evidence="1">Multi-pass membrane protein</topology>
    </subcellularLocation>
</comment>
<dbReference type="InterPro" id="IPR002110">
    <property type="entry name" value="Ankyrin_rpt"/>
</dbReference>
<dbReference type="PROSITE" id="PS50297">
    <property type="entry name" value="ANK_REP_REGION"/>
    <property type="match status" value="12"/>
</dbReference>
<feature type="transmembrane region" description="Helical" evidence="14">
    <location>
        <begin position="723"/>
        <end position="741"/>
    </location>
</feature>
<keyword evidence="4 14" id="KW-0812">Transmembrane</keyword>
<comment type="caution">
    <text evidence="16">The sequence shown here is derived from an EMBL/GenBank/DDBJ whole genome shotgun (WGS) entry which is preliminary data.</text>
</comment>
<dbReference type="AlphaFoldDB" id="A0AAD9KLE8"/>